<dbReference type="EMBL" id="PGOL01000988">
    <property type="protein sequence ID" value="PKI62141.1"/>
    <property type="molecule type" value="Genomic_DNA"/>
</dbReference>
<organism evidence="2 3">
    <name type="scientific">Punica granatum</name>
    <name type="common">Pomegranate</name>
    <dbReference type="NCBI Taxonomy" id="22663"/>
    <lineage>
        <taxon>Eukaryota</taxon>
        <taxon>Viridiplantae</taxon>
        <taxon>Streptophyta</taxon>
        <taxon>Embryophyta</taxon>
        <taxon>Tracheophyta</taxon>
        <taxon>Spermatophyta</taxon>
        <taxon>Magnoliopsida</taxon>
        <taxon>eudicotyledons</taxon>
        <taxon>Gunneridae</taxon>
        <taxon>Pentapetalae</taxon>
        <taxon>rosids</taxon>
        <taxon>malvids</taxon>
        <taxon>Myrtales</taxon>
        <taxon>Lythraceae</taxon>
        <taxon>Punica</taxon>
    </lineage>
</organism>
<sequence>MEPGGRGGGRGHNHNNNRGGKWNQGGGRGSDRFNGNGSGRGQSYDRGNASRGFNIGGRGVLLKLFMAVDNRANSHTRTISQEGFSSAALLKDLSIPSFGDLASASWANKLVDFGSSQV</sequence>
<gene>
    <name evidence="2" type="ORF">CRG98_017514</name>
</gene>
<dbReference type="AlphaFoldDB" id="A0A2I0K0Q0"/>
<keyword evidence="3" id="KW-1185">Reference proteome</keyword>
<reference evidence="2 3" key="1">
    <citation type="submission" date="2017-11" db="EMBL/GenBank/DDBJ databases">
        <title>De-novo sequencing of pomegranate (Punica granatum L.) genome.</title>
        <authorList>
            <person name="Akparov Z."/>
            <person name="Amiraslanov A."/>
            <person name="Hajiyeva S."/>
            <person name="Abbasov M."/>
            <person name="Kaur K."/>
            <person name="Hamwieh A."/>
            <person name="Solovyev V."/>
            <person name="Salamov A."/>
            <person name="Braich B."/>
            <person name="Kosarev P."/>
            <person name="Mahmoud A."/>
            <person name="Hajiyev E."/>
            <person name="Babayeva S."/>
            <person name="Izzatullayeva V."/>
            <person name="Mammadov A."/>
            <person name="Mammadov A."/>
            <person name="Sharifova S."/>
            <person name="Ojaghi J."/>
            <person name="Eynullazada K."/>
            <person name="Bayramov B."/>
            <person name="Abdulazimova A."/>
            <person name="Shahmuradov I."/>
        </authorList>
    </citation>
    <scope>NUCLEOTIDE SEQUENCE [LARGE SCALE GENOMIC DNA]</scope>
    <source>
        <strain evidence="3">cv. AG2017</strain>
        <tissue evidence="2">Leaf</tissue>
    </source>
</reference>
<accession>A0A2I0K0Q0</accession>
<proteinExistence type="predicted"/>
<dbReference type="Proteomes" id="UP000233551">
    <property type="component" value="Unassembled WGS sequence"/>
</dbReference>
<evidence type="ECO:0000313" key="3">
    <source>
        <dbReference type="Proteomes" id="UP000233551"/>
    </source>
</evidence>
<name>A0A2I0K0Q0_PUNGR</name>
<evidence type="ECO:0000256" key="1">
    <source>
        <dbReference type="SAM" id="MobiDB-lite"/>
    </source>
</evidence>
<feature type="region of interest" description="Disordered" evidence="1">
    <location>
        <begin position="1"/>
        <end position="50"/>
    </location>
</feature>
<comment type="caution">
    <text evidence="2">The sequence shown here is derived from an EMBL/GenBank/DDBJ whole genome shotgun (WGS) entry which is preliminary data.</text>
</comment>
<protein>
    <submittedName>
        <fullName evidence="2">Uncharacterized protein</fullName>
    </submittedName>
</protein>
<evidence type="ECO:0000313" key="2">
    <source>
        <dbReference type="EMBL" id="PKI62141.1"/>
    </source>
</evidence>